<dbReference type="AlphaFoldDB" id="A0A1W9ZI00"/>
<name>A0A1W9ZI00_MYCAI</name>
<keyword evidence="4" id="KW-1185">Reference proteome</keyword>
<accession>A0A1W9ZI00</accession>
<keyword evidence="1" id="KW-0732">Signal</keyword>
<organism evidence="3 4">
    <name type="scientific">Mycobacterium arosiense ATCC BAA-1401 = DSM 45069</name>
    <dbReference type="NCBI Taxonomy" id="1265311"/>
    <lineage>
        <taxon>Bacteria</taxon>
        <taxon>Bacillati</taxon>
        <taxon>Actinomycetota</taxon>
        <taxon>Actinomycetes</taxon>
        <taxon>Mycobacteriales</taxon>
        <taxon>Mycobacteriaceae</taxon>
        <taxon>Mycobacterium</taxon>
        <taxon>Mycobacterium avium complex (MAC)</taxon>
    </lineage>
</organism>
<dbReference type="InterPro" id="IPR014044">
    <property type="entry name" value="CAP_dom"/>
</dbReference>
<evidence type="ECO:0000256" key="1">
    <source>
        <dbReference type="SAM" id="SignalP"/>
    </source>
</evidence>
<proteinExistence type="predicted"/>
<evidence type="ECO:0000313" key="3">
    <source>
        <dbReference type="EMBL" id="ORA15712.1"/>
    </source>
</evidence>
<gene>
    <name evidence="3" type="ORF">BST14_11530</name>
</gene>
<dbReference type="PROSITE" id="PS51257">
    <property type="entry name" value="PROKAR_LIPOPROTEIN"/>
    <property type="match status" value="1"/>
</dbReference>
<dbReference type="Pfam" id="PF00188">
    <property type="entry name" value="CAP"/>
    <property type="match status" value="1"/>
</dbReference>
<evidence type="ECO:0000313" key="4">
    <source>
        <dbReference type="Proteomes" id="UP000192707"/>
    </source>
</evidence>
<dbReference type="Gene3D" id="3.40.33.10">
    <property type="entry name" value="CAP"/>
    <property type="match status" value="1"/>
</dbReference>
<dbReference type="InterPro" id="IPR035940">
    <property type="entry name" value="CAP_sf"/>
</dbReference>
<evidence type="ECO:0000259" key="2">
    <source>
        <dbReference type="Pfam" id="PF00188"/>
    </source>
</evidence>
<dbReference type="PANTHER" id="PTHR31157">
    <property type="entry name" value="SCP DOMAIN-CONTAINING PROTEIN"/>
    <property type="match status" value="1"/>
</dbReference>
<reference evidence="3 4" key="1">
    <citation type="submission" date="2016-12" db="EMBL/GenBank/DDBJ databases">
        <title>The new phylogeny of genus Mycobacterium.</title>
        <authorList>
            <person name="Tortoli E."/>
            <person name="Trovato A."/>
            <person name="Cirillo D.M."/>
        </authorList>
    </citation>
    <scope>NUCLEOTIDE SEQUENCE [LARGE SCALE GENOMIC DNA]</scope>
    <source>
        <strain evidence="3 4">DSM 45069</strain>
    </source>
</reference>
<dbReference type="EMBL" id="MVHG01000021">
    <property type="protein sequence ID" value="ORA15712.1"/>
    <property type="molecule type" value="Genomic_DNA"/>
</dbReference>
<sequence length="164" mass="17556">MSIMLRTGRTRLALSAAVVVGCVTPIPSAHADNTRLNNSVVANIYTLQHQAGCTNDVKVSPQLRLAAQWHTDDVLNNHSLDGDIGSDGSAPQDRANAAGFHGVAAETVAINQSMAINNLDVLHQWYYNPDMFAIMSNCANTAIGVWSGNRLDRSVVVAVYGQPK</sequence>
<feature type="chain" id="PRO_5010885787" description="SCP domain-containing protein" evidence="1">
    <location>
        <begin position="32"/>
        <end position="164"/>
    </location>
</feature>
<comment type="caution">
    <text evidence="3">The sequence shown here is derived from an EMBL/GenBank/DDBJ whole genome shotgun (WGS) entry which is preliminary data.</text>
</comment>
<dbReference type="Proteomes" id="UP000192707">
    <property type="component" value="Unassembled WGS sequence"/>
</dbReference>
<feature type="signal peptide" evidence="1">
    <location>
        <begin position="1"/>
        <end position="31"/>
    </location>
</feature>
<dbReference type="PANTHER" id="PTHR31157:SF1">
    <property type="entry name" value="SCP DOMAIN-CONTAINING PROTEIN"/>
    <property type="match status" value="1"/>
</dbReference>
<protein>
    <recommendedName>
        <fullName evidence="2">SCP domain-containing protein</fullName>
    </recommendedName>
</protein>
<feature type="domain" description="SCP" evidence="2">
    <location>
        <begin position="55"/>
        <end position="147"/>
    </location>
</feature>
<dbReference type="OrthoDB" id="4625906at2"/>